<evidence type="ECO:0000256" key="6">
    <source>
        <dbReference type="ARBA" id="ARBA00022737"/>
    </source>
</evidence>
<keyword evidence="9" id="KW-1133">Transmembrane helix</keyword>
<dbReference type="InterPro" id="IPR047084">
    <property type="entry name" value="GFAT_N"/>
</dbReference>
<feature type="transmembrane region" description="Helical" evidence="9">
    <location>
        <begin position="6"/>
        <end position="26"/>
    </location>
</feature>
<dbReference type="AlphaFoldDB" id="A0A061IYU4"/>
<dbReference type="SUPFAM" id="SSF56235">
    <property type="entry name" value="N-terminal nucleophile aminohydrolases (Ntn hydrolases)"/>
    <property type="match status" value="1"/>
</dbReference>
<dbReference type="EC" id="2.6.1.16" evidence="3"/>
<sequence length="752" mass="81542">MDSIRLGFLCFFIPPPFFFGVSYFFLTVVDACGGVEVEVCIVVAAFYLAVAVAVAGWPKTRLSPMCGIFGYANYNTRRTARDIVNVLIDGLRRVEYRGYDSAGLCVDGVDDAHTPVVIRSVGNIDHLRTLVFSGENAVSLNLDAAFDVHVGIAHTRWATHGTPSVKNAHPQCSNNRAFVVVHNGIMTNFMRLKQSLLNKGYQFSSDTDTEVIAVLAEDLHAQGPQLSFVELSTKLTSIVEGAYAILIKSTVFPGELVACRKSSPLVIGVCRGEANGCTSGAKAPPLTELYFASDVNSFISHTREVIFLNDGDIAHYHDGALAIYSSAISAHPNAAAVAKPVDRKTQNVGHAFEEISKDGYQHFMLKEIDEQPESVTRTMRGRMDFVKGEVNFDGMDASAMAALRTARCIMLIACGSSYHSCLAVRPIFEELLPNTSVVVEGAADFNDRKPRIHRGDVCVFVSQSGETADTLVALQHCKTAGAVLVGVTNVLGSSVVRQADHAFFLNAGVEVGVASTKAYTSQVVLLTLLALLLSQTEKRDENDKHSTGGVPEDAREDEEKEAAESKQRIQKRRAEIVTGLAALPAAISQCLKSVRDAIISLAEEWQDVSTLLVIGRGYDYSTALESALKIKEVSYVYTEGIHSGELKHGSLALVDAQARVIAFCAHDRYFESSKSAIQQLKARNGRVVAITTQKDAEVEKATVRCVEVPGVVDCLQSIVNVVPLQLLAYYLALRRGNNVDCPRNLAKSVTVQ</sequence>
<dbReference type="CDD" id="cd05009">
    <property type="entry name" value="SIS_GlmS_GlmD_2"/>
    <property type="match status" value="1"/>
</dbReference>
<evidence type="ECO:0000259" key="10">
    <source>
        <dbReference type="PROSITE" id="PS51278"/>
    </source>
</evidence>
<accession>A0A061IYU4</accession>
<dbReference type="InterPro" id="IPR029055">
    <property type="entry name" value="Ntn_hydrolases_N"/>
</dbReference>
<evidence type="ECO:0000313" key="12">
    <source>
        <dbReference type="EMBL" id="ESL07250.1"/>
    </source>
</evidence>
<keyword evidence="9" id="KW-0472">Membrane</keyword>
<evidence type="ECO:0000256" key="4">
    <source>
        <dbReference type="ARBA" id="ARBA00022576"/>
    </source>
</evidence>
<comment type="caution">
    <text evidence="12">The sequence shown here is derived from an EMBL/GenBank/DDBJ whole genome shotgun (WGS) entry which is preliminary data.</text>
</comment>
<feature type="region of interest" description="Disordered" evidence="8">
    <location>
        <begin position="540"/>
        <end position="567"/>
    </location>
</feature>
<evidence type="ECO:0000313" key="13">
    <source>
        <dbReference type="Proteomes" id="UP000031737"/>
    </source>
</evidence>
<dbReference type="SUPFAM" id="SSF53697">
    <property type="entry name" value="SIS domain"/>
    <property type="match status" value="1"/>
</dbReference>
<dbReference type="Proteomes" id="UP000031737">
    <property type="component" value="Unassembled WGS sequence"/>
</dbReference>
<evidence type="ECO:0000256" key="1">
    <source>
        <dbReference type="ARBA" id="ARBA00001031"/>
    </source>
</evidence>
<dbReference type="FunFam" id="3.40.50.10490:FF:000002">
    <property type="entry name" value="Glutamine--fructose-6-phosphate aminotransferase [isomerizing]"/>
    <property type="match status" value="1"/>
</dbReference>
<dbReference type="GO" id="GO:0046349">
    <property type="term" value="P:amino sugar biosynthetic process"/>
    <property type="evidence" value="ECO:0007669"/>
    <property type="project" value="UniProtKB-ARBA"/>
</dbReference>
<keyword evidence="5 12" id="KW-0808">Transferase</keyword>
<keyword evidence="13" id="KW-1185">Reference proteome</keyword>
<dbReference type="FunFam" id="3.60.20.10:FF:000052">
    <property type="entry name" value="Glutamine--fructose-6-phosphate aminotransferase [isomerizing] 2"/>
    <property type="match status" value="1"/>
</dbReference>
<keyword evidence="7" id="KW-0315">Glutamine amidotransferase</keyword>
<comment type="pathway">
    <text evidence="2">Nucleotide-sugar biosynthesis; UDP-N-acetyl-alpha-D-glucosamine biosynthesis; alpha-D-glucosamine 6-phosphate from D-fructose 6-phosphate: step 1/1.</text>
</comment>
<evidence type="ECO:0000256" key="8">
    <source>
        <dbReference type="SAM" id="MobiDB-lite"/>
    </source>
</evidence>
<dbReference type="InterPro" id="IPR035490">
    <property type="entry name" value="GlmS/FrlB_SIS"/>
</dbReference>
<feature type="transmembrane region" description="Helical" evidence="9">
    <location>
        <begin position="38"/>
        <end position="57"/>
    </location>
</feature>
<dbReference type="Gene3D" id="3.60.20.10">
    <property type="entry name" value="Glutamine Phosphoribosylpyrophosphate, subunit 1, domain 1"/>
    <property type="match status" value="1"/>
</dbReference>
<evidence type="ECO:0000256" key="5">
    <source>
        <dbReference type="ARBA" id="ARBA00022679"/>
    </source>
</evidence>
<name>A0A061IYU4_TRYRA</name>
<dbReference type="EMBL" id="AUPL01005065">
    <property type="protein sequence ID" value="ESL07250.1"/>
    <property type="molecule type" value="Genomic_DNA"/>
</dbReference>
<organism evidence="12 13">
    <name type="scientific">Trypanosoma rangeli SC58</name>
    <dbReference type="NCBI Taxonomy" id="429131"/>
    <lineage>
        <taxon>Eukaryota</taxon>
        <taxon>Discoba</taxon>
        <taxon>Euglenozoa</taxon>
        <taxon>Kinetoplastea</taxon>
        <taxon>Metakinetoplastina</taxon>
        <taxon>Trypanosomatida</taxon>
        <taxon>Trypanosomatidae</taxon>
        <taxon>Trypanosoma</taxon>
        <taxon>Herpetosoma</taxon>
    </lineage>
</organism>
<dbReference type="Gene3D" id="3.40.50.10490">
    <property type="entry name" value="Glucose-6-phosphate isomerase like protein, domain 1"/>
    <property type="match status" value="2"/>
</dbReference>
<dbReference type="PANTHER" id="PTHR10937:SF0">
    <property type="entry name" value="GLUTAMINE--FRUCTOSE-6-PHOSPHATE TRANSAMINASE (ISOMERIZING)"/>
    <property type="match status" value="1"/>
</dbReference>
<protein>
    <recommendedName>
        <fullName evidence="3">glutamine--fructose-6-phosphate transaminase (isomerizing)</fullName>
        <ecNumber evidence="3">2.6.1.16</ecNumber>
    </recommendedName>
</protein>
<dbReference type="InterPro" id="IPR001347">
    <property type="entry name" value="SIS_dom"/>
</dbReference>
<proteinExistence type="predicted"/>
<feature type="domain" description="Glutamine amidotransferase type-2" evidence="10">
    <location>
        <begin position="66"/>
        <end position="319"/>
    </location>
</feature>
<evidence type="ECO:0000256" key="9">
    <source>
        <dbReference type="SAM" id="Phobius"/>
    </source>
</evidence>
<dbReference type="GO" id="GO:0006047">
    <property type="term" value="P:UDP-N-acetylglucosamine metabolic process"/>
    <property type="evidence" value="ECO:0007669"/>
    <property type="project" value="TreeGrafter"/>
</dbReference>
<dbReference type="OrthoDB" id="15235at2759"/>
<dbReference type="PROSITE" id="PS51464">
    <property type="entry name" value="SIS"/>
    <property type="match status" value="2"/>
</dbReference>
<dbReference type="GO" id="GO:0004360">
    <property type="term" value="F:glutamine-fructose-6-phosphate transaminase (isomerizing) activity"/>
    <property type="evidence" value="ECO:0007669"/>
    <property type="project" value="UniProtKB-EC"/>
</dbReference>
<gene>
    <name evidence="12" type="ORF">TRSC58_05065</name>
</gene>
<dbReference type="FunFam" id="3.40.50.10490:FF:000001">
    <property type="entry name" value="Glutamine--fructose-6-phosphate aminotransferase [isomerizing]"/>
    <property type="match status" value="1"/>
</dbReference>
<dbReference type="Pfam" id="PF13522">
    <property type="entry name" value="GATase_6"/>
    <property type="match status" value="1"/>
</dbReference>
<dbReference type="GO" id="GO:0006002">
    <property type="term" value="P:fructose 6-phosphate metabolic process"/>
    <property type="evidence" value="ECO:0007669"/>
    <property type="project" value="TreeGrafter"/>
</dbReference>
<keyword evidence="6" id="KW-0677">Repeat</keyword>
<keyword evidence="4 12" id="KW-0032">Aminotransferase</keyword>
<dbReference type="VEuPathDB" id="TriTrypDB:TRSC58_05065"/>
<dbReference type="GO" id="GO:0006487">
    <property type="term" value="P:protein N-linked glycosylation"/>
    <property type="evidence" value="ECO:0007669"/>
    <property type="project" value="TreeGrafter"/>
</dbReference>
<dbReference type="InterPro" id="IPR035466">
    <property type="entry name" value="GlmS/AgaS_SIS"/>
</dbReference>
<evidence type="ECO:0000259" key="11">
    <source>
        <dbReference type="PROSITE" id="PS51464"/>
    </source>
</evidence>
<feature type="domain" description="SIS" evidence="11">
    <location>
        <begin position="601"/>
        <end position="742"/>
    </location>
</feature>
<dbReference type="CDD" id="cd05008">
    <property type="entry name" value="SIS_GlmS_GlmD_1"/>
    <property type="match status" value="1"/>
</dbReference>
<dbReference type="InterPro" id="IPR046348">
    <property type="entry name" value="SIS_dom_sf"/>
</dbReference>
<evidence type="ECO:0000256" key="7">
    <source>
        <dbReference type="ARBA" id="ARBA00022962"/>
    </source>
</evidence>
<reference evidence="12 13" key="1">
    <citation type="submission" date="2013-07" db="EMBL/GenBank/DDBJ databases">
        <authorList>
            <person name="Stoco P.H."/>
            <person name="Wagner G."/>
            <person name="Gerber A."/>
            <person name="Zaha A."/>
            <person name="Thompson C."/>
            <person name="Bartholomeu D.C."/>
            <person name="Luckemeyer D.D."/>
            <person name="Bahia D."/>
            <person name="Loreto E."/>
            <person name="Prestes E.B."/>
            <person name="Lima F.M."/>
            <person name="Rodrigues-Luiz G."/>
            <person name="Vallejo G.A."/>
            <person name="Filho J.F."/>
            <person name="Monteiro K.M."/>
            <person name="Tyler K.M."/>
            <person name="de Almeida L.G."/>
            <person name="Ortiz M.F."/>
            <person name="Siervo M.A."/>
            <person name="de Moraes M.H."/>
            <person name="Cunha O.L."/>
            <person name="Mendonca-Neto R."/>
            <person name="Silva R."/>
            <person name="Teixeira S.M."/>
            <person name="Murta S.M."/>
            <person name="Sincero T.C."/>
            <person name="Mendes T.A."/>
            <person name="Urmenyi T.P."/>
            <person name="Silva V.G."/>
            <person name="da Rocha W.D."/>
            <person name="Andersson B."/>
            <person name="Romanha A.J."/>
            <person name="Steindel M."/>
            <person name="de Vasconcelos A.T."/>
            <person name="Grisard E.C."/>
        </authorList>
    </citation>
    <scope>NUCLEOTIDE SEQUENCE [LARGE SCALE GENOMIC DNA]</scope>
    <source>
        <strain evidence="12 13">SC58</strain>
    </source>
</reference>
<dbReference type="NCBIfam" id="NF001484">
    <property type="entry name" value="PRK00331.1"/>
    <property type="match status" value="1"/>
</dbReference>
<comment type="catalytic activity">
    <reaction evidence="1">
        <text>D-fructose 6-phosphate + L-glutamine = D-glucosamine 6-phosphate + L-glutamate</text>
        <dbReference type="Rhea" id="RHEA:13237"/>
        <dbReference type="ChEBI" id="CHEBI:29985"/>
        <dbReference type="ChEBI" id="CHEBI:58359"/>
        <dbReference type="ChEBI" id="CHEBI:58725"/>
        <dbReference type="ChEBI" id="CHEBI:61527"/>
        <dbReference type="EC" id="2.6.1.16"/>
    </reaction>
</comment>
<dbReference type="CDD" id="cd00714">
    <property type="entry name" value="GFAT"/>
    <property type="match status" value="1"/>
</dbReference>
<dbReference type="PROSITE" id="PS51278">
    <property type="entry name" value="GATASE_TYPE_2"/>
    <property type="match status" value="1"/>
</dbReference>
<dbReference type="Pfam" id="PF01380">
    <property type="entry name" value="SIS"/>
    <property type="match status" value="2"/>
</dbReference>
<dbReference type="GO" id="GO:0097367">
    <property type="term" value="F:carbohydrate derivative binding"/>
    <property type="evidence" value="ECO:0007669"/>
    <property type="project" value="InterPro"/>
</dbReference>
<evidence type="ECO:0000256" key="3">
    <source>
        <dbReference type="ARBA" id="ARBA00012916"/>
    </source>
</evidence>
<evidence type="ECO:0000256" key="2">
    <source>
        <dbReference type="ARBA" id="ARBA00004775"/>
    </source>
</evidence>
<dbReference type="InterPro" id="IPR017932">
    <property type="entry name" value="GATase_2_dom"/>
</dbReference>
<feature type="domain" description="SIS" evidence="11">
    <location>
        <begin position="399"/>
        <end position="542"/>
    </location>
</feature>
<dbReference type="PANTHER" id="PTHR10937">
    <property type="entry name" value="GLUCOSAMINE--FRUCTOSE-6-PHOSPHATE AMINOTRANSFERASE, ISOMERIZING"/>
    <property type="match status" value="1"/>
</dbReference>
<keyword evidence="9" id="KW-0812">Transmembrane</keyword>